<dbReference type="PROSITE" id="PS50600">
    <property type="entry name" value="ULP_PROTEASE"/>
    <property type="match status" value="1"/>
</dbReference>
<dbReference type="InterPro" id="IPR003653">
    <property type="entry name" value="Peptidase_C48_C"/>
</dbReference>
<evidence type="ECO:0000256" key="3">
    <source>
        <dbReference type="ARBA" id="ARBA00022801"/>
    </source>
</evidence>
<proteinExistence type="inferred from homology"/>
<dbReference type="Pfam" id="PF02902">
    <property type="entry name" value="Peptidase_C48"/>
    <property type="match status" value="1"/>
</dbReference>
<evidence type="ECO:0000256" key="2">
    <source>
        <dbReference type="ARBA" id="ARBA00022670"/>
    </source>
</evidence>
<dbReference type="OrthoDB" id="1939479at2759"/>
<dbReference type="GO" id="GO:0016926">
    <property type="term" value="P:protein desumoylation"/>
    <property type="evidence" value="ECO:0007669"/>
    <property type="project" value="TreeGrafter"/>
</dbReference>
<evidence type="ECO:0000256" key="1">
    <source>
        <dbReference type="ARBA" id="ARBA00005234"/>
    </source>
</evidence>
<dbReference type="PANTHER" id="PTHR12606">
    <property type="entry name" value="SENTRIN/SUMO-SPECIFIC PROTEASE"/>
    <property type="match status" value="1"/>
</dbReference>
<dbReference type="PANTHER" id="PTHR12606:SF141">
    <property type="entry name" value="GH15225P-RELATED"/>
    <property type="match status" value="1"/>
</dbReference>
<dbReference type="FunFam" id="3.40.395.10:FF:000001">
    <property type="entry name" value="Sentrin-specific protease 1"/>
    <property type="match status" value="1"/>
</dbReference>
<comment type="similarity">
    <text evidence="1">Belongs to the peptidase C48 family.</text>
</comment>
<reference evidence="6" key="1">
    <citation type="journal article" date="2016" name="Proc. Natl. Acad. Sci. U.S.A.">
        <title>Lipid metabolic changes in an early divergent fungus govern the establishment of a mutualistic symbiosis with endobacteria.</title>
        <authorList>
            <person name="Lastovetsky O.A."/>
            <person name="Gaspar M.L."/>
            <person name="Mondo S.J."/>
            <person name="LaButti K.M."/>
            <person name="Sandor L."/>
            <person name="Grigoriev I.V."/>
            <person name="Henry S.A."/>
            <person name="Pawlowska T.E."/>
        </authorList>
    </citation>
    <scope>NUCLEOTIDE SEQUENCE [LARGE SCALE GENOMIC DNA]</scope>
    <source>
        <strain evidence="6">ATCC 52814</strain>
    </source>
</reference>
<evidence type="ECO:0000256" key="4">
    <source>
        <dbReference type="ARBA" id="ARBA00022807"/>
    </source>
</evidence>
<dbReference type="Proteomes" id="UP000242414">
    <property type="component" value="Unassembled WGS sequence"/>
</dbReference>
<protein>
    <submittedName>
        <fullName evidence="6">Cysteine proteinase</fullName>
    </submittedName>
</protein>
<accession>A0A1X0RJD2</accession>
<keyword evidence="3" id="KW-0378">Hydrolase</keyword>
<evidence type="ECO:0000259" key="5">
    <source>
        <dbReference type="PROSITE" id="PS50600"/>
    </source>
</evidence>
<dbReference type="GO" id="GO:0006508">
    <property type="term" value="P:proteolysis"/>
    <property type="evidence" value="ECO:0007669"/>
    <property type="project" value="UniProtKB-KW"/>
</dbReference>
<dbReference type="EMBL" id="KV921853">
    <property type="protein sequence ID" value="ORE12116.1"/>
    <property type="molecule type" value="Genomic_DNA"/>
</dbReference>
<keyword evidence="4" id="KW-0788">Thiol protease</keyword>
<dbReference type="InterPro" id="IPR038765">
    <property type="entry name" value="Papain-like_cys_pep_sf"/>
</dbReference>
<dbReference type="SUPFAM" id="SSF54001">
    <property type="entry name" value="Cysteine proteinases"/>
    <property type="match status" value="1"/>
</dbReference>
<keyword evidence="2" id="KW-0645">Protease</keyword>
<sequence>MRLKELARTTPFGFHFPENNKKVKTEKPPLLKRERFRLTSFYSTSMDSLVKSEIKQHDERKSKQQEQELDSVTDMLKGLSFGPVTNTGYMLELLELKKGILSTISQPDLLSSDFDDRYEQTVIPKVKEEVKPLTDQENKLVDSVFKLGQHGTLSEYKNATVEYKDIYKLRPETWLNDEIINFYFALLADRASHDPSMPAIHCFSTFFCSTLREQGYAKVRRWTKRVDIFTKDFLFVPINKSYHWVLGVIDMKNKKISIYDSLHGKDDYTLKLLLTYLEEEHLDKKKTPYDTSDWTLESPQNIPKQGNAYDCGVFTCAFAERISRQKPLDFTQNDMNLIRRRMVINILNKHL</sequence>
<dbReference type="Gene3D" id="3.40.395.10">
    <property type="entry name" value="Adenoviral Proteinase, Chain A"/>
    <property type="match status" value="1"/>
</dbReference>
<dbReference type="GO" id="GO:0080090">
    <property type="term" value="P:regulation of primary metabolic process"/>
    <property type="evidence" value="ECO:0007669"/>
    <property type="project" value="UniProtKB-ARBA"/>
</dbReference>
<dbReference type="GO" id="GO:0060255">
    <property type="term" value="P:regulation of macromolecule metabolic process"/>
    <property type="evidence" value="ECO:0007669"/>
    <property type="project" value="UniProtKB-ARBA"/>
</dbReference>
<dbReference type="VEuPathDB" id="FungiDB:BCV72DRAFT_218986"/>
<gene>
    <name evidence="6" type="ORF">BCV72DRAFT_218986</name>
</gene>
<organism evidence="6">
    <name type="scientific">Rhizopus microsporus var. microsporus</name>
    <dbReference type="NCBI Taxonomy" id="86635"/>
    <lineage>
        <taxon>Eukaryota</taxon>
        <taxon>Fungi</taxon>
        <taxon>Fungi incertae sedis</taxon>
        <taxon>Mucoromycota</taxon>
        <taxon>Mucoromycotina</taxon>
        <taxon>Mucoromycetes</taxon>
        <taxon>Mucorales</taxon>
        <taxon>Mucorineae</taxon>
        <taxon>Rhizopodaceae</taxon>
        <taxon>Rhizopus</taxon>
    </lineage>
</organism>
<name>A0A1X0RJD2_RHIZD</name>
<evidence type="ECO:0000313" key="6">
    <source>
        <dbReference type="EMBL" id="ORE12116.1"/>
    </source>
</evidence>
<dbReference type="GO" id="GO:0016929">
    <property type="term" value="F:deSUMOylase activity"/>
    <property type="evidence" value="ECO:0007669"/>
    <property type="project" value="TreeGrafter"/>
</dbReference>
<feature type="domain" description="Ubiquitin-like protease family profile" evidence="5">
    <location>
        <begin position="159"/>
        <end position="322"/>
    </location>
</feature>
<dbReference type="GO" id="GO:0005634">
    <property type="term" value="C:nucleus"/>
    <property type="evidence" value="ECO:0007669"/>
    <property type="project" value="TreeGrafter"/>
</dbReference>
<dbReference type="AlphaFoldDB" id="A0A1X0RJD2"/>